<dbReference type="Pfam" id="PF13515">
    <property type="entry name" value="FUSC_2"/>
    <property type="match status" value="1"/>
</dbReference>
<comment type="subcellular location">
    <subcellularLocation>
        <location evidence="1">Membrane</location>
        <topology evidence="1">Multi-pass membrane protein</topology>
    </subcellularLocation>
</comment>
<feature type="transmembrane region" description="Helical" evidence="10">
    <location>
        <begin position="639"/>
        <end position="659"/>
    </location>
</feature>
<evidence type="ECO:0000256" key="5">
    <source>
        <dbReference type="ARBA" id="ARBA00022989"/>
    </source>
</evidence>
<feature type="transmembrane region" description="Helical" evidence="10">
    <location>
        <begin position="127"/>
        <end position="147"/>
    </location>
</feature>
<dbReference type="InterPro" id="IPR020966">
    <property type="entry name" value="ALMT"/>
</dbReference>
<evidence type="ECO:0000256" key="2">
    <source>
        <dbReference type="ARBA" id="ARBA00007079"/>
    </source>
</evidence>
<comment type="similarity">
    <text evidence="2">Belongs to the aromatic acid exporter (TC 2.A.85) family.</text>
</comment>
<feature type="transmembrane region" description="Helical" evidence="10">
    <location>
        <begin position="78"/>
        <end position="98"/>
    </location>
</feature>
<organism evidence="12 13">
    <name type="scientific">Tetracentron sinense</name>
    <name type="common">Spur-leaf</name>
    <dbReference type="NCBI Taxonomy" id="13715"/>
    <lineage>
        <taxon>Eukaryota</taxon>
        <taxon>Viridiplantae</taxon>
        <taxon>Streptophyta</taxon>
        <taxon>Embryophyta</taxon>
        <taxon>Tracheophyta</taxon>
        <taxon>Spermatophyta</taxon>
        <taxon>Magnoliopsida</taxon>
        <taxon>Trochodendrales</taxon>
        <taxon>Trochodendraceae</taxon>
        <taxon>Tetracentron</taxon>
    </lineage>
</organism>
<protein>
    <recommendedName>
        <fullName evidence="11">Integral membrane bound transporter domain-containing protein</fullName>
    </recommendedName>
</protein>
<dbReference type="AlphaFoldDB" id="A0A834YDK4"/>
<dbReference type="Proteomes" id="UP000655225">
    <property type="component" value="Unassembled WGS sequence"/>
</dbReference>
<keyword evidence="13" id="KW-1185">Reference proteome</keyword>
<keyword evidence="8" id="KW-0407">Ion channel</keyword>
<gene>
    <name evidence="12" type="ORF">HHK36_028538</name>
</gene>
<dbReference type="GO" id="GO:0016020">
    <property type="term" value="C:membrane"/>
    <property type="evidence" value="ECO:0007669"/>
    <property type="project" value="UniProtKB-SubCell"/>
</dbReference>
<keyword evidence="5 10" id="KW-1133">Transmembrane helix</keyword>
<evidence type="ECO:0000259" key="11">
    <source>
        <dbReference type="Pfam" id="PF13515"/>
    </source>
</evidence>
<dbReference type="EMBL" id="JABCRI010000022">
    <property type="protein sequence ID" value="KAF8379109.1"/>
    <property type="molecule type" value="Genomic_DNA"/>
</dbReference>
<feature type="transmembrane region" description="Helical" evidence="10">
    <location>
        <begin position="48"/>
        <end position="66"/>
    </location>
</feature>
<reference evidence="12 13" key="1">
    <citation type="submission" date="2020-04" db="EMBL/GenBank/DDBJ databases">
        <title>Plant Genome Project.</title>
        <authorList>
            <person name="Zhang R.-G."/>
        </authorList>
    </citation>
    <scope>NUCLEOTIDE SEQUENCE [LARGE SCALE GENOMIC DNA]</scope>
    <source>
        <strain evidence="12">YNK0</strain>
        <tissue evidence="12">Leaf</tissue>
    </source>
</reference>
<sequence>MVMAGNGVTGVGAMEKGSWKSFVGKMRRLPGLVWDTAWKIGREDPRRVIHSVKVGLSLTLVSLLYLTDPLFQGFGNNAMWAVMTVVVVLEFTAGATLCKGLNRGLGTLLAGSLAFLIEAISDIPGKIFRAIFIGTAVFLIGATATYMRFIPHIKRNFDYGVIVFLLTFNLITVSSYRFDIIGMTSQRIYTIAIGCGICLLMSLLIFPNWSGEDLHNSTVSKLEGLARSIEACVNEYFDDAKTKISEDMNSSKDPINQDYKAVLDSKASDETLALYASWEPRHLRHCCRHQWHQYVKLGAVLRHFGYSAIALNGCLQSEIQTPQSIRALFRKPCSQVAGEVSRVLMELADSIRKRRRCRPEGVSDHLQEALQDLNTAIKSKPRLFFGSKHNQASNPVAAATASPKHDKDSGVHSPSMKTETSASDQSKVFAGKVLRRSSSKIAITSLEFSEALPFAAFASLLVEMVARLDLVIEEVEALGRLANFEEFKPGLCLSITINTPGTVSSVFLIKAMKMAMAGKGVTGEAALEKGGSKSFAGKLRRLPGLVWQTAWKVGREDPRRVIHSLKVGLSLTLVSLLYLTEPLFQGIGENAMWAVMTVVVVLEFTAGATLCKGLNRGLGTLCAGSLAFLIEYISEAGKIFHAIFIATAVFLIGATATYMRFIPHIKRNFDYGEDLHNSTLFKLEGLARSIEACVNEYFQDAETKVGEDNSPKDPLNQDYKAVLDSKSSDESLALYASWEPRKLRLCYRHPWQQYVKLGAVLRHFGYSAIALNGCLQSEIQILNMKVMTPRSIRALFSNPCIRVAGEVSKVLMELADSIRMCRKCYPERLSDHLQEALQDLNTAIKSQPRLFFGSKHNQASNMLPVTTATASPKCNKESGVHLQSTKTETSANNQSKESALKVLRPSLSKIAITSLEFSEALPFAAFASLLVEMVARLDLVIEEVEELGRLGNFKEFRPGDEIIVNCETPRTENIAYLQAHLPLNSTE</sequence>
<dbReference type="OMA" id="ECVAYER"/>
<feature type="transmembrane region" description="Helical" evidence="10">
    <location>
        <begin position="188"/>
        <end position="206"/>
    </location>
</feature>
<comment type="caution">
    <text evidence="12">The sequence shown here is derived from an EMBL/GenBank/DDBJ whole genome shotgun (WGS) entry which is preliminary data.</text>
</comment>
<feature type="transmembrane region" description="Helical" evidence="10">
    <location>
        <begin position="159"/>
        <end position="176"/>
    </location>
</feature>
<keyword evidence="4 10" id="KW-0812">Transmembrane</keyword>
<keyword evidence="7 10" id="KW-0472">Membrane</keyword>
<dbReference type="GO" id="GO:0034220">
    <property type="term" value="P:monoatomic ion transmembrane transport"/>
    <property type="evidence" value="ECO:0007669"/>
    <property type="project" value="UniProtKB-KW"/>
</dbReference>
<evidence type="ECO:0000256" key="7">
    <source>
        <dbReference type="ARBA" id="ARBA00023136"/>
    </source>
</evidence>
<evidence type="ECO:0000256" key="10">
    <source>
        <dbReference type="SAM" id="Phobius"/>
    </source>
</evidence>
<feature type="transmembrane region" description="Helical" evidence="10">
    <location>
        <begin position="105"/>
        <end position="121"/>
    </location>
</feature>
<evidence type="ECO:0000313" key="13">
    <source>
        <dbReference type="Proteomes" id="UP000655225"/>
    </source>
</evidence>
<keyword evidence="3" id="KW-0813">Transport</keyword>
<proteinExistence type="inferred from homology"/>
<dbReference type="OrthoDB" id="1732799at2759"/>
<evidence type="ECO:0000256" key="8">
    <source>
        <dbReference type="ARBA" id="ARBA00023303"/>
    </source>
</evidence>
<name>A0A834YDK4_TETSI</name>
<evidence type="ECO:0000256" key="1">
    <source>
        <dbReference type="ARBA" id="ARBA00004141"/>
    </source>
</evidence>
<dbReference type="InterPro" id="IPR049453">
    <property type="entry name" value="Memb_transporter_dom"/>
</dbReference>
<evidence type="ECO:0000256" key="9">
    <source>
        <dbReference type="SAM" id="MobiDB-lite"/>
    </source>
</evidence>
<dbReference type="Pfam" id="PF11744">
    <property type="entry name" value="ALMT"/>
    <property type="match status" value="2"/>
</dbReference>
<feature type="domain" description="Integral membrane bound transporter" evidence="11">
    <location>
        <begin position="589"/>
        <end position="654"/>
    </location>
</feature>
<evidence type="ECO:0000313" key="12">
    <source>
        <dbReference type="EMBL" id="KAF8379109.1"/>
    </source>
</evidence>
<dbReference type="GO" id="GO:0015743">
    <property type="term" value="P:malate transport"/>
    <property type="evidence" value="ECO:0007669"/>
    <property type="project" value="InterPro"/>
</dbReference>
<evidence type="ECO:0000256" key="3">
    <source>
        <dbReference type="ARBA" id="ARBA00022448"/>
    </source>
</evidence>
<keyword evidence="6" id="KW-0406">Ion transport</keyword>
<evidence type="ECO:0000256" key="4">
    <source>
        <dbReference type="ARBA" id="ARBA00022692"/>
    </source>
</evidence>
<feature type="region of interest" description="Disordered" evidence="9">
    <location>
        <begin position="395"/>
        <end position="423"/>
    </location>
</feature>
<dbReference type="PANTHER" id="PTHR31086">
    <property type="entry name" value="ALUMINUM-ACTIVATED MALATE TRANSPORTER 10"/>
    <property type="match status" value="1"/>
</dbReference>
<accession>A0A834YDK4</accession>
<evidence type="ECO:0000256" key="6">
    <source>
        <dbReference type="ARBA" id="ARBA00023065"/>
    </source>
</evidence>